<feature type="compositionally biased region" description="Basic and acidic residues" evidence="1">
    <location>
        <begin position="455"/>
        <end position="484"/>
    </location>
</feature>
<feature type="region of interest" description="Disordered" evidence="1">
    <location>
        <begin position="300"/>
        <end position="326"/>
    </location>
</feature>
<name>A0A2Z6P571_TRISU</name>
<feature type="domain" description="BRWD/PHIP ancillary-like" evidence="2">
    <location>
        <begin position="706"/>
        <end position="880"/>
    </location>
</feature>
<feature type="compositionally biased region" description="Acidic residues" evidence="1">
    <location>
        <begin position="205"/>
        <end position="216"/>
    </location>
</feature>
<evidence type="ECO:0000313" key="4">
    <source>
        <dbReference type="Proteomes" id="UP000242715"/>
    </source>
</evidence>
<feature type="region of interest" description="Disordered" evidence="1">
    <location>
        <begin position="78"/>
        <end position="266"/>
    </location>
</feature>
<dbReference type="GO" id="GO:0007010">
    <property type="term" value="P:cytoskeleton organization"/>
    <property type="evidence" value="ECO:0007669"/>
    <property type="project" value="TreeGrafter"/>
</dbReference>
<dbReference type="OrthoDB" id="538223at2759"/>
<dbReference type="EMBL" id="DF973964">
    <property type="protein sequence ID" value="GAU43275.1"/>
    <property type="molecule type" value="Genomic_DNA"/>
</dbReference>
<feature type="compositionally biased region" description="Basic residues" evidence="1">
    <location>
        <begin position="163"/>
        <end position="186"/>
    </location>
</feature>
<dbReference type="GO" id="GO:0008360">
    <property type="term" value="P:regulation of cell shape"/>
    <property type="evidence" value="ECO:0007669"/>
    <property type="project" value="TreeGrafter"/>
</dbReference>
<evidence type="ECO:0000256" key="1">
    <source>
        <dbReference type="SAM" id="MobiDB-lite"/>
    </source>
</evidence>
<organism evidence="3 4">
    <name type="scientific">Trifolium subterraneum</name>
    <name type="common">Subterranean clover</name>
    <dbReference type="NCBI Taxonomy" id="3900"/>
    <lineage>
        <taxon>Eukaryota</taxon>
        <taxon>Viridiplantae</taxon>
        <taxon>Streptophyta</taxon>
        <taxon>Embryophyta</taxon>
        <taxon>Tracheophyta</taxon>
        <taxon>Spermatophyta</taxon>
        <taxon>Magnoliopsida</taxon>
        <taxon>eudicotyledons</taxon>
        <taxon>Gunneridae</taxon>
        <taxon>Pentapetalae</taxon>
        <taxon>rosids</taxon>
        <taxon>fabids</taxon>
        <taxon>Fabales</taxon>
        <taxon>Fabaceae</taxon>
        <taxon>Papilionoideae</taxon>
        <taxon>50 kb inversion clade</taxon>
        <taxon>NPAAA clade</taxon>
        <taxon>Hologalegina</taxon>
        <taxon>IRL clade</taxon>
        <taxon>Trifolieae</taxon>
        <taxon>Trifolium</taxon>
    </lineage>
</organism>
<feature type="compositionally biased region" description="Basic and acidic residues" evidence="1">
    <location>
        <begin position="230"/>
        <end position="247"/>
    </location>
</feature>
<dbReference type="GO" id="GO:0006357">
    <property type="term" value="P:regulation of transcription by RNA polymerase II"/>
    <property type="evidence" value="ECO:0007669"/>
    <property type="project" value="TreeGrafter"/>
</dbReference>
<feature type="region of interest" description="Disordered" evidence="1">
    <location>
        <begin position="568"/>
        <end position="592"/>
    </location>
</feature>
<dbReference type="Pfam" id="PF25313">
    <property type="entry name" value="BRWD_AD"/>
    <property type="match status" value="1"/>
</dbReference>
<keyword evidence="4" id="KW-1185">Reference proteome</keyword>
<gene>
    <name evidence="3" type="ORF">TSUD_36250</name>
</gene>
<proteinExistence type="predicted"/>
<dbReference type="AlphaFoldDB" id="A0A2Z6P571"/>
<accession>A0A2Z6P571</accession>
<sequence length="988" mass="112158">MQEPLSDSNMMPYPEPYQTQFQRRRLGALGIDWRPSLINYAVGPDFSVGQDYHVTPLVELEGTLDPQPEWDTLLWEPEHDNVSDDNDSEYNVNEDNSSAAEQGTVSAISSSDLEYSEGDSSNSDSLRRSRRKKHNTGVEGTTSGRRVRKRNLEECNGNNHSNNRVKKSKGNSTSAKRKSSKAKTSRPQRTAAHNARNIFSQIDETSTDGEDDDSDNESSGSFQDSENLSEPERKIHSKREELKKPPMEEPASASKPPSYSESLANRNNRPRLVLKFSISGSKKNVPLEDTRFACENQADMACQSSRSEPLESVQKTSSDTSFMDPDTYGPSDVTNANLPEWHNRNETAINHLGTSMCHEGSADQSRQMRRHPCESSRSGDALLTDTEVNGHPEFNVNGKSEYMTSKLESGSSMVNVELSDFDNIHKFSPHESLGLDNHQPIVDDPIAYGYGKLNGGDKGRSRSDKCTDDSRENNEVHSSHSQDIKMKAPFKPTKIVIKKKQPPEDIEGSKLKFGSSKADSIGARSEVIFGNPSFTGPDRLTEALEGGDDRNTSSLQLLNSYSDQRSYNHVHERNKSYKREPSPNGFDLEKNASTYSNQHGLGIDLSNVSDPIRRTRSIRMKTTSMEPNALNTRIKIRGGQSSRGVSNLEDSSINAFDELHQRTRSARNRSDEYIASDPGILTQSMLNRHVKKLSWLMLSEAHEEGCRYIPQLGDEVVYLRQGHEEYIKSSPSSELGPWISYQGLRAVEICKVEKLEYAELPGSGDSCCKLRLKFVDPSSYVHGKSFKFTLPELIDFSDFVIEKTLYDAAMKKNWSPEEKCTVWWRNEDGKGGSWWAGQIIAVKAKSDEFPDSPWDRFRIRYDTDPPEDHLHSPWELNDPDIQLEHPHIDHEIRDKLLAYFAKLYHREKYDLQALNQVAEKSEFPVTFYPELIQLRLKNDYYRNVEGVKHDIMVMLSNAEDFFTVTKNFKLQSKVKRISEWFRRKLERI</sequence>
<dbReference type="InterPro" id="IPR052060">
    <property type="entry name" value="Bromo_WD_repeat"/>
</dbReference>
<dbReference type="Proteomes" id="UP000242715">
    <property type="component" value="Unassembled WGS sequence"/>
</dbReference>
<reference evidence="4" key="1">
    <citation type="journal article" date="2017" name="Front. Plant Sci.">
        <title>Climate Clever Clovers: New Paradigm to Reduce the Environmental Footprint of Ruminants by Breeding Low Methanogenic Forages Utilizing Haplotype Variation.</title>
        <authorList>
            <person name="Kaur P."/>
            <person name="Appels R."/>
            <person name="Bayer P.E."/>
            <person name="Keeble-Gagnere G."/>
            <person name="Wang J."/>
            <person name="Hirakawa H."/>
            <person name="Shirasawa K."/>
            <person name="Vercoe P."/>
            <person name="Stefanova K."/>
            <person name="Durmic Z."/>
            <person name="Nichols P."/>
            <person name="Revell C."/>
            <person name="Isobe S.N."/>
            <person name="Edwards D."/>
            <person name="Erskine W."/>
        </authorList>
    </citation>
    <scope>NUCLEOTIDE SEQUENCE [LARGE SCALE GENOMIC DNA]</scope>
    <source>
        <strain evidence="4">cv. Daliak</strain>
    </source>
</reference>
<feature type="compositionally biased region" description="Polar residues" evidence="1">
    <location>
        <begin position="302"/>
        <end position="321"/>
    </location>
</feature>
<feature type="compositionally biased region" description="Polar residues" evidence="1">
    <location>
        <begin position="89"/>
        <end position="113"/>
    </location>
</feature>
<feature type="compositionally biased region" description="Basic and acidic residues" evidence="1">
    <location>
        <begin position="569"/>
        <end position="581"/>
    </location>
</feature>
<dbReference type="PANTHER" id="PTHR16266:SF34">
    <property type="entry name" value="WD40_YVTN REPEAT CONTAINING DOMAIN-CONTAINING PROTEIN"/>
    <property type="match status" value="1"/>
</dbReference>
<protein>
    <recommendedName>
        <fullName evidence="2">BRWD/PHIP ancillary-like domain-containing protein</fullName>
    </recommendedName>
</protein>
<feature type="region of interest" description="Disordered" evidence="1">
    <location>
        <begin position="452"/>
        <end position="484"/>
    </location>
</feature>
<dbReference type="InterPro" id="IPR057451">
    <property type="entry name" value="BRWD/PHIP_AD"/>
</dbReference>
<evidence type="ECO:0000313" key="3">
    <source>
        <dbReference type="EMBL" id="GAU43275.1"/>
    </source>
</evidence>
<evidence type="ECO:0000259" key="2">
    <source>
        <dbReference type="Pfam" id="PF25313"/>
    </source>
</evidence>
<feature type="compositionally biased region" description="Polar residues" evidence="1">
    <location>
        <begin position="255"/>
        <end position="266"/>
    </location>
</feature>
<feature type="region of interest" description="Disordered" evidence="1">
    <location>
        <begin position="358"/>
        <end position="397"/>
    </location>
</feature>
<dbReference type="PANTHER" id="PTHR16266">
    <property type="entry name" value="WD REPEAT DOMAIN 9"/>
    <property type="match status" value="1"/>
</dbReference>
<dbReference type="GO" id="GO:0005634">
    <property type="term" value="C:nucleus"/>
    <property type="evidence" value="ECO:0007669"/>
    <property type="project" value="TreeGrafter"/>
</dbReference>